<dbReference type="RefSeq" id="XP_035829039.1">
    <property type="nucleotide sequence ID" value="XM_035973146.1"/>
</dbReference>
<evidence type="ECO:0000256" key="7">
    <source>
        <dbReference type="SAM" id="SignalP"/>
    </source>
</evidence>
<dbReference type="InterPro" id="IPR050726">
    <property type="entry name" value="mGluR"/>
</dbReference>
<keyword evidence="3" id="KW-1133">Transmembrane helix</keyword>
<dbReference type="GeneID" id="118478838"/>
<evidence type="ECO:0000313" key="9">
    <source>
        <dbReference type="Proteomes" id="UP000694888"/>
    </source>
</evidence>
<dbReference type="Proteomes" id="UP000694888">
    <property type="component" value="Unplaced"/>
</dbReference>
<organism evidence="9 10">
    <name type="scientific">Aplysia californica</name>
    <name type="common">California sea hare</name>
    <dbReference type="NCBI Taxonomy" id="6500"/>
    <lineage>
        <taxon>Eukaryota</taxon>
        <taxon>Metazoa</taxon>
        <taxon>Spiralia</taxon>
        <taxon>Lophotrochozoa</taxon>
        <taxon>Mollusca</taxon>
        <taxon>Gastropoda</taxon>
        <taxon>Heterobranchia</taxon>
        <taxon>Euthyneura</taxon>
        <taxon>Tectipleura</taxon>
        <taxon>Aplysiida</taxon>
        <taxon>Aplysioidea</taxon>
        <taxon>Aplysiidae</taxon>
        <taxon>Aplysia</taxon>
    </lineage>
</organism>
<gene>
    <name evidence="10" type="primary">LOC118478838</name>
</gene>
<dbReference type="Gene3D" id="3.40.50.2300">
    <property type="match status" value="2"/>
</dbReference>
<keyword evidence="2" id="KW-0812">Transmembrane</keyword>
<proteinExistence type="predicted"/>
<comment type="subcellular location">
    <subcellularLocation>
        <location evidence="1">Membrane</location>
        <topology evidence="1">Multi-pass membrane protein</topology>
    </subcellularLocation>
</comment>
<dbReference type="InterPro" id="IPR000337">
    <property type="entry name" value="GPCR_3"/>
</dbReference>
<evidence type="ECO:0000256" key="1">
    <source>
        <dbReference type="ARBA" id="ARBA00004141"/>
    </source>
</evidence>
<sequence length="463" mass="51440">MGYFSSGKRLSVRILFYLVLLLTLWRSQTPSTFALKAIPNRPIRSYIKKGDINLGAFLAITEYSPHSLCGQRIRFPLLQQFVEALVYAVEKVNADDTLLPNVTLGYAILDDCVKESTAVAQALRFLPRKPDVYCITPEQCTDSGGGILPNITSFLPDTPDDHYDVVGVIGPLKSGNSIAVSYLLGPAKIPQISFLSTSDELSNKELHSFFLRVVPPDENQVQAIMAFIHSQGWSYVSVIYSAGSYGEFAFDNIKRIAPSLKICIATQHKTNLAMSDEDFLKIVEDLLKYPRARVVIAFVGGQDIVGVFKAVHQLHAAGRFIWIGSDGWADRLSLVPAEFHNVLYGAFTTTVYTRSVPEFNQYFRSIKPSNTSNPWFHEFWERQFGCSFDAGTCDESRDISESPTFSYLSQTSSALDSVYTYAHALHKLLQDECPGVGGDEARGCVLGEQLIGYLRNVSFDGEL</sequence>
<keyword evidence="7" id="KW-0732">Signal</keyword>
<keyword evidence="9" id="KW-1185">Reference proteome</keyword>
<accession>A0ABM1W2Z6</accession>
<feature type="domain" description="Receptor ligand binding region" evidence="8">
    <location>
        <begin position="83"/>
        <end position="461"/>
    </location>
</feature>
<evidence type="ECO:0000256" key="2">
    <source>
        <dbReference type="ARBA" id="ARBA00022692"/>
    </source>
</evidence>
<evidence type="ECO:0000256" key="5">
    <source>
        <dbReference type="ARBA" id="ARBA00023170"/>
    </source>
</evidence>
<feature type="signal peptide" evidence="7">
    <location>
        <begin position="1"/>
        <end position="34"/>
    </location>
</feature>
<keyword evidence="5" id="KW-0675">Receptor</keyword>
<dbReference type="InterPro" id="IPR028082">
    <property type="entry name" value="Peripla_BP_I"/>
</dbReference>
<dbReference type="Pfam" id="PF01094">
    <property type="entry name" value="ANF_receptor"/>
    <property type="match status" value="1"/>
</dbReference>
<evidence type="ECO:0000256" key="3">
    <source>
        <dbReference type="ARBA" id="ARBA00022989"/>
    </source>
</evidence>
<keyword evidence="4" id="KW-0472">Membrane</keyword>
<reference evidence="10" key="1">
    <citation type="submission" date="2025-08" db="UniProtKB">
        <authorList>
            <consortium name="RefSeq"/>
        </authorList>
    </citation>
    <scope>IDENTIFICATION</scope>
</reference>
<dbReference type="PANTHER" id="PTHR24060">
    <property type="entry name" value="METABOTROPIC GLUTAMATE RECEPTOR"/>
    <property type="match status" value="1"/>
</dbReference>
<protein>
    <submittedName>
        <fullName evidence="10">Metabotropic glutamate receptor 8-like</fullName>
    </submittedName>
</protein>
<evidence type="ECO:0000256" key="4">
    <source>
        <dbReference type="ARBA" id="ARBA00023136"/>
    </source>
</evidence>
<keyword evidence="6" id="KW-0325">Glycoprotein</keyword>
<dbReference type="PRINTS" id="PR00248">
    <property type="entry name" value="GPCRMGR"/>
</dbReference>
<dbReference type="SUPFAM" id="SSF53822">
    <property type="entry name" value="Periplasmic binding protein-like I"/>
    <property type="match status" value="1"/>
</dbReference>
<evidence type="ECO:0000259" key="8">
    <source>
        <dbReference type="Pfam" id="PF01094"/>
    </source>
</evidence>
<evidence type="ECO:0000256" key="6">
    <source>
        <dbReference type="ARBA" id="ARBA00023180"/>
    </source>
</evidence>
<dbReference type="InterPro" id="IPR001828">
    <property type="entry name" value="ANF_lig-bd_rcpt"/>
</dbReference>
<evidence type="ECO:0000313" key="10">
    <source>
        <dbReference type="RefSeq" id="XP_035829039.1"/>
    </source>
</evidence>
<name>A0ABM1W2Z6_APLCA</name>
<feature type="chain" id="PRO_5047355965" evidence="7">
    <location>
        <begin position="35"/>
        <end position="463"/>
    </location>
</feature>